<dbReference type="HAMAP" id="MF_01678">
    <property type="entry name" value="Salvage_MtnA"/>
    <property type="match status" value="1"/>
</dbReference>
<protein>
    <recommendedName>
        <fullName evidence="5">Methylthioribose-1-phosphate isomerase</fullName>
        <shortName evidence="5">M1Pi</shortName>
        <shortName evidence="5">MTR-1-P isomerase</shortName>
        <ecNumber evidence="5">5.3.1.23</ecNumber>
    </recommendedName>
    <alternativeName>
        <fullName evidence="5">S-methyl-5-thioribose-1-phosphate isomerase</fullName>
    </alternativeName>
</protein>
<dbReference type="OrthoDB" id="9803436at2"/>
<dbReference type="InterPro" id="IPR027363">
    <property type="entry name" value="M1Pi_N"/>
</dbReference>
<dbReference type="Gene3D" id="1.20.120.420">
    <property type="entry name" value="translation initiation factor eif-2b, domain 1"/>
    <property type="match status" value="1"/>
</dbReference>
<comment type="caution">
    <text evidence="6">The sequence shown here is derived from an EMBL/GenBank/DDBJ whole genome shotgun (WGS) entry which is preliminary data.</text>
</comment>
<dbReference type="NCBIfam" id="TIGR00512">
    <property type="entry name" value="salvage_mtnA"/>
    <property type="match status" value="1"/>
</dbReference>
<keyword evidence="5" id="KW-0028">Amino-acid biosynthesis</keyword>
<feature type="binding site" evidence="5">
    <location>
        <begin position="53"/>
        <end position="55"/>
    </location>
    <ligand>
        <name>substrate</name>
    </ligand>
</feature>
<comment type="pathway">
    <text evidence="5">Amino-acid biosynthesis; L-methionine biosynthesis via salvage pathway; L-methionine from S-methyl-5-thio-alpha-D-ribose 1-phosphate: step 1/6.</text>
</comment>
<evidence type="ECO:0000313" key="7">
    <source>
        <dbReference type="Proteomes" id="UP000251800"/>
    </source>
</evidence>
<dbReference type="EC" id="5.3.1.23" evidence="5"/>
<dbReference type="PANTHER" id="PTHR43475:SF1">
    <property type="entry name" value="METHYLTHIORIBOSE-1-PHOSPHATE ISOMERASE"/>
    <property type="match status" value="1"/>
</dbReference>
<evidence type="ECO:0000256" key="3">
    <source>
        <dbReference type="ARBA" id="ARBA00051169"/>
    </source>
</evidence>
<gene>
    <name evidence="5 6" type="primary">mtnA</name>
    <name evidence="6" type="ORF">DEH80_05120</name>
</gene>
<dbReference type="AlphaFoldDB" id="A0A363UNE9"/>
<accession>A0A363UNE9</accession>
<dbReference type="InterPro" id="IPR011559">
    <property type="entry name" value="Initiation_fac_2B_a/b/d"/>
</dbReference>
<dbReference type="Proteomes" id="UP000251800">
    <property type="component" value="Unassembled WGS sequence"/>
</dbReference>
<dbReference type="Gene3D" id="3.40.50.10470">
    <property type="entry name" value="Translation initiation factor eif-2b, domain 2"/>
    <property type="match status" value="1"/>
</dbReference>
<dbReference type="Pfam" id="PF01008">
    <property type="entry name" value="IF-2B"/>
    <property type="match status" value="1"/>
</dbReference>
<evidence type="ECO:0000256" key="5">
    <source>
        <dbReference type="HAMAP-Rule" id="MF_01678"/>
    </source>
</evidence>
<feature type="binding site" evidence="5">
    <location>
        <begin position="243"/>
        <end position="244"/>
    </location>
    <ligand>
        <name>substrate</name>
    </ligand>
</feature>
<keyword evidence="7" id="KW-1185">Reference proteome</keyword>
<dbReference type="FunFam" id="3.40.50.10470:FF:000006">
    <property type="entry name" value="Methylthioribose-1-phosphate isomerase"/>
    <property type="match status" value="1"/>
</dbReference>
<dbReference type="InterPro" id="IPR042529">
    <property type="entry name" value="IF_2B-like_C"/>
</dbReference>
<feature type="binding site" evidence="5">
    <location>
        <position position="192"/>
    </location>
    <ligand>
        <name>substrate</name>
    </ligand>
</feature>
<keyword evidence="5" id="KW-0486">Methionine biosynthesis</keyword>
<comment type="catalytic activity">
    <reaction evidence="2">
        <text>5-deoxy-alpha-D-ribose 1-phosphate = 5-deoxy-D-ribulose 1-phosphate</text>
        <dbReference type="Rhea" id="RHEA:61296"/>
        <dbReference type="ChEBI" id="CHEBI:58749"/>
        <dbReference type="ChEBI" id="CHEBI:144504"/>
    </reaction>
    <physiologicalReaction direction="left-to-right" evidence="2">
        <dbReference type="Rhea" id="RHEA:61297"/>
    </physiologicalReaction>
</comment>
<keyword evidence="1 5" id="KW-0413">Isomerase</keyword>
<feature type="active site" description="Proton donor" evidence="5">
    <location>
        <position position="233"/>
    </location>
</feature>
<evidence type="ECO:0000256" key="2">
    <source>
        <dbReference type="ARBA" id="ARBA00050906"/>
    </source>
</evidence>
<name>A0A363UNE9_9GAMM</name>
<proteinExistence type="inferred from homology"/>
<dbReference type="InterPro" id="IPR037171">
    <property type="entry name" value="NagB/RpiA_transferase-like"/>
</dbReference>
<evidence type="ECO:0000313" key="6">
    <source>
        <dbReference type="EMBL" id="PWN56933.1"/>
    </source>
</evidence>
<organism evidence="6 7">
    <name type="scientific">Abyssibacter profundi</name>
    <dbReference type="NCBI Taxonomy" id="2182787"/>
    <lineage>
        <taxon>Bacteria</taxon>
        <taxon>Pseudomonadati</taxon>
        <taxon>Pseudomonadota</taxon>
        <taxon>Gammaproteobacteria</taxon>
        <taxon>Chromatiales</taxon>
        <taxon>Oceanococcaceae</taxon>
        <taxon>Abyssibacter</taxon>
    </lineage>
</organism>
<reference evidence="6 7" key="1">
    <citation type="submission" date="2018-05" db="EMBL/GenBank/DDBJ databases">
        <title>Abyssibacter profundi OUC007T gen. nov., sp. nov, a marine bacterium isolated from seawater of the Mariana Trench.</title>
        <authorList>
            <person name="Zhou S."/>
        </authorList>
    </citation>
    <scope>NUCLEOTIDE SEQUENCE [LARGE SCALE GENOMIC DNA]</scope>
    <source>
        <strain evidence="6 7">OUC007</strain>
    </source>
</reference>
<evidence type="ECO:0000256" key="4">
    <source>
        <dbReference type="ARBA" id="ARBA00058145"/>
    </source>
</evidence>
<dbReference type="PANTHER" id="PTHR43475">
    <property type="entry name" value="METHYLTHIORIBOSE-1-PHOSPHATE ISOMERASE"/>
    <property type="match status" value="1"/>
</dbReference>
<dbReference type="FunFam" id="1.20.120.420:FF:000003">
    <property type="entry name" value="Methylthioribose-1-phosphate isomerase"/>
    <property type="match status" value="1"/>
</dbReference>
<dbReference type="SUPFAM" id="SSF100950">
    <property type="entry name" value="NagB/RpiA/CoA transferase-like"/>
    <property type="match status" value="1"/>
</dbReference>
<dbReference type="EMBL" id="QEQK01000004">
    <property type="protein sequence ID" value="PWN56933.1"/>
    <property type="molecule type" value="Genomic_DNA"/>
</dbReference>
<evidence type="ECO:0000256" key="1">
    <source>
        <dbReference type="ARBA" id="ARBA00023235"/>
    </source>
</evidence>
<comment type="catalytic activity">
    <reaction evidence="3">
        <text>5-(methylsulfanyl)-alpha-D-ribose 1-phosphate = 5-(methylsulfanyl)-D-ribulose 1-phosphate</text>
        <dbReference type="Rhea" id="RHEA:19989"/>
        <dbReference type="ChEBI" id="CHEBI:58533"/>
        <dbReference type="ChEBI" id="CHEBI:58548"/>
        <dbReference type="EC" id="5.3.1.23"/>
    </reaction>
    <physiologicalReaction direction="left-to-right" evidence="3">
        <dbReference type="Rhea" id="RHEA:19990"/>
    </physiologicalReaction>
</comment>
<dbReference type="UniPathway" id="UPA00904">
    <property type="reaction ID" value="UER00874"/>
</dbReference>
<dbReference type="InterPro" id="IPR005251">
    <property type="entry name" value="IF-M1Pi"/>
</dbReference>
<feature type="site" description="Transition state stabilizer" evidence="5">
    <location>
        <position position="153"/>
    </location>
</feature>
<dbReference type="GO" id="GO:0019509">
    <property type="term" value="P:L-methionine salvage from methylthioadenosine"/>
    <property type="evidence" value="ECO:0007669"/>
    <property type="project" value="UniProtKB-UniRule"/>
</dbReference>
<dbReference type="NCBIfam" id="NF004326">
    <property type="entry name" value="PRK05720.1"/>
    <property type="match status" value="1"/>
</dbReference>
<comment type="function">
    <text evidence="4">Catalyzes the interconversion of methylthioribose-1-phosphate (MTR-1-P) into methylthioribulose-1-phosphate (MTRu-1-P). Also catalyzes the interconversion of 5-deoxyribose 1-phosphate and 5-deoxyribulose 1-phosphate. Part of a bifunctional DHAP-shunt salvage pathway for SAM by-products.</text>
</comment>
<sequence>MPESISKGCPSPVTWTGRTVRLLDQRWLPARETYVDCDSSDAVAEAIHAMVVRGAPAIGVAAAYGLALAARNTTRLDALAAAGQRLKAARPTAVNLAWAVDRVLARCKTEQGLAADVLAEAQAIEAEDLRANHAMARHGAECLQGTVNVYTHCNTGSLATAGFGTALGVVRQLHAEGRLGQVFVGETRPWLQGARLTAWELAMDGIEPTLIVDSAAASVMRSGAVDVVITGADRVTADGDVLNKIGTYSLAVLARHHGLRMMVVAPMSTVDLDTTSASEIEIEQRPAEEVTAWNGERVAPQGVSVFNPVFDATPYALIDWIVTEQGVFTPPAS</sequence>
<dbReference type="NCBIfam" id="TIGR00524">
    <property type="entry name" value="eIF-2B_rel"/>
    <property type="match status" value="1"/>
</dbReference>
<dbReference type="RefSeq" id="WP_109719531.1">
    <property type="nucleotide sequence ID" value="NZ_QEQK01000004.1"/>
</dbReference>
<dbReference type="InterPro" id="IPR000649">
    <property type="entry name" value="IF-2B-related"/>
</dbReference>
<dbReference type="GO" id="GO:0046523">
    <property type="term" value="F:S-methyl-5-thioribose-1-phosphate isomerase activity"/>
    <property type="evidence" value="ECO:0007669"/>
    <property type="project" value="UniProtKB-UniRule"/>
</dbReference>
<feature type="binding site" evidence="5">
    <location>
        <position position="90"/>
    </location>
    <ligand>
        <name>substrate</name>
    </ligand>
</feature>
<comment type="similarity">
    <text evidence="5">Belongs to the EIF-2B alpha/beta/delta subunits family. MtnA subfamily.</text>
</comment>